<evidence type="ECO:0000256" key="7">
    <source>
        <dbReference type="ARBA" id="ARBA00022723"/>
    </source>
</evidence>
<evidence type="ECO:0000256" key="16">
    <source>
        <dbReference type="ARBA" id="ARBA00049931"/>
    </source>
</evidence>
<keyword evidence="7" id="KW-0479">Metal-binding</keyword>
<dbReference type="PANTHER" id="PTHR47132:SF1">
    <property type="entry name" value="MYOGLOBIN"/>
    <property type="match status" value="1"/>
</dbReference>
<dbReference type="InterPro" id="IPR009050">
    <property type="entry name" value="Globin-like_sf"/>
</dbReference>
<evidence type="ECO:0000313" key="20">
    <source>
        <dbReference type="Proteomes" id="UP001558613"/>
    </source>
</evidence>
<evidence type="ECO:0000256" key="11">
    <source>
        <dbReference type="ARBA" id="ARBA00044498"/>
    </source>
</evidence>
<dbReference type="PANTHER" id="PTHR47132">
    <property type="entry name" value="MYOGLOBIN"/>
    <property type="match status" value="1"/>
</dbReference>
<proteinExistence type="inferred from homology"/>
<evidence type="ECO:0000256" key="3">
    <source>
        <dbReference type="ARBA" id="ARBA00022448"/>
    </source>
</evidence>
<evidence type="ECO:0000256" key="4">
    <source>
        <dbReference type="ARBA" id="ARBA00022490"/>
    </source>
</evidence>
<protein>
    <recommendedName>
        <fullName evidence="2">Myoglobin</fullName>
    </recommendedName>
    <alternativeName>
        <fullName evidence="13">Nitrite reductase MB</fullName>
    </alternativeName>
    <alternativeName>
        <fullName evidence="14">Pseudoperoxidase MB</fullName>
    </alternativeName>
</protein>
<dbReference type="Gene3D" id="6.10.140.2100">
    <property type="match status" value="1"/>
</dbReference>
<dbReference type="SUPFAM" id="SSF46458">
    <property type="entry name" value="Globin-like"/>
    <property type="match status" value="1"/>
</dbReference>
<evidence type="ECO:0000256" key="2">
    <source>
        <dbReference type="ARBA" id="ARBA00019044"/>
    </source>
</evidence>
<evidence type="ECO:0000259" key="18">
    <source>
        <dbReference type="PROSITE" id="PS01033"/>
    </source>
</evidence>
<dbReference type="Gene3D" id="6.10.140.2110">
    <property type="match status" value="1"/>
</dbReference>
<reference evidence="19 20" key="1">
    <citation type="submission" date="2023-09" db="EMBL/GenBank/DDBJ databases">
        <authorList>
            <person name="Wang M."/>
        </authorList>
    </citation>
    <scope>NUCLEOTIDE SEQUENCE [LARGE SCALE GENOMIC DNA]</scope>
    <source>
        <strain evidence="19">GT-2023</strain>
        <tissue evidence="19">Liver</tissue>
    </source>
</reference>
<sequence>MTFKVGIVCAVALSTKRTPISTMADHEMVLKCWGAVESDYTGTGGEVLTRLFKEHPETQKLFPKFVGIAQSDLAGNAAVAAHGATVLKKLGELLKARGDHAAALKPLATTHANQHKIGLNNFKLITEVLVKVMAEKAGLDAAGQAALRRVMGVVINDIDAYYKELGFAG</sequence>
<evidence type="ECO:0000256" key="8">
    <source>
        <dbReference type="ARBA" id="ARBA00023002"/>
    </source>
</evidence>
<evidence type="ECO:0000256" key="14">
    <source>
        <dbReference type="ARBA" id="ARBA00044553"/>
    </source>
</evidence>
<dbReference type="PRINTS" id="PR00613">
    <property type="entry name" value="MYOGLOBIN"/>
</dbReference>
<keyword evidence="6 17" id="KW-0561">Oxygen transport</keyword>
<comment type="similarity">
    <text evidence="1 17">Belongs to the globin family.</text>
</comment>
<comment type="subunit">
    <text evidence="12">Monomeric.</text>
</comment>
<dbReference type="EMBL" id="JAYMGO010000001">
    <property type="protein sequence ID" value="KAL1281704.1"/>
    <property type="molecule type" value="Genomic_DNA"/>
</dbReference>
<dbReference type="Pfam" id="PF00042">
    <property type="entry name" value="Globin"/>
    <property type="match status" value="1"/>
</dbReference>
<keyword evidence="3 17" id="KW-0813">Transport</keyword>
<evidence type="ECO:0000256" key="10">
    <source>
        <dbReference type="ARBA" id="ARBA00023179"/>
    </source>
</evidence>
<feature type="domain" description="Globin" evidence="18">
    <location>
        <begin position="20"/>
        <end position="163"/>
    </location>
</feature>
<accession>A0ABR3NXQ5</accession>
<dbReference type="Proteomes" id="UP001558613">
    <property type="component" value="Unassembled WGS sequence"/>
</dbReference>
<keyword evidence="8" id="KW-0560">Oxidoreductase</keyword>
<keyword evidence="4" id="KW-0963">Cytoplasm</keyword>
<dbReference type="InterPro" id="IPR000971">
    <property type="entry name" value="Globin"/>
</dbReference>
<evidence type="ECO:0000256" key="1">
    <source>
        <dbReference type="ARBA" id="ARBA00008705"/>
    </source>
</evidence>
<evidence type="ECO:0000256" key="6">
    <source>
        <dbReference type="ARBA" id="ARBA00022621"/>
    </source>
</evidence>
<evidence type="ECO:0000256" key="17">
    <source>
        <dbReference type="RuleBase" id="RU000356"/>
    </source>
</evidence>
<comment type="caution">
    <text evidence="19">The sequence shown here is derived from an EMBL/GenBank/DDBJ whole genome shotgun (WGS) entry which is preliminary data.</text>
</comment>
<evidence type="ECO:0000256" key="13">
    <source>
        <dbReference type="ARBA" id="ARBA00044552"/>
    </source>
</evidence>
<evidence type="ECO:0000313" key="19">
    <source>
        <dbReference type="EMBL" id="KAL1281704.1"/>
    </source>
</evidence>
<evidence type="ECO:0000256" key="15">
    <source>
        <dbReference type="ARBA" id="ARBA00048118"/>
    </source>
</evidence>
<keyword evidence="20" id="KW-1185">Reference proteome</keyword>
<keyword evidence="5 17" id="KW-0349">Heme</keyword>
<keyword evidence="9" id="KW-0408">Iron</keyword>
<dbReference type="InterPro" id="IPR002335">
    <property type="entry name" value="Myoglobin"/>
</dbReference>
<comment type="subcellular location">
    <subcellularLocation>
        <location evidence="11">Cytoplasm</location>
        <location evidence="11">Sarcoplasm</location>
    </subcellularLocation>
</comment>
<evidence type="ECO:0000256" key="12">
    <source>
        <dbReference type="ARBA" id="ARBA00044514"/>
    </source>
</evidence>
<name>A0ABR3NXQ5_9TELE</name>
<keyword evidence="10" id="KW-0514">Muscle protein</keyword>
<evidence type="ECO:0000256" key="9">
    <source>
        <dbReference type="ARBA" id="ARBA00023004"/>
    </source>
</evidence>
<comment type="catalytic activity">
    <reaction evidence="16">
        <text>H2O2 + AH2 = A + 2 H2O</text>
        <dbReference type="Rhea" id="RHEA:30275"/>
        <dbReference type="ChEBI" id="CHEBI:13193"/>
        <dbReference type="ChEBI" id="CHEBI:15377"/>
        <dbReference type="ChEBI" id="CHEBI:16240"/>
        <dbReference type="ChEBI" id="CHEBI:17499"/>
    </reaction>
</comment>
<gene>
    <name evidence="19" type="ORF">QQF64_000507</name>
</gene>
<dbReference type="PROSITE" id="PS01033">
    <property type="entry name" value="GLOBIN"/>
    <property type="match status" value="1"/>
</dbReference>
<organism evidence="19 20">
    <name type="scientific">Cirrhinus molitorella</name>
    <name type="common">mud carp</name>
    <dbReference type="NCBI Taxonomy" id="172907"/>
    <lineage>
        <taxon>Eukaryota</taxon>
        <taxon>Metazoa</taxon>
        <taxon>Chordata</taxon>
        <taxon>Craniata</taxon>
        <taxon>Vertebrata</taxon>
        <taxon>Euteleostomi</taxon>
        <taxon>Actinopterygii</taxon>
        <taxon>Neopterygii</taxon>
        <taxon>Teleostei</taxon>
        <taxon>Ostariophysi</taxon>
        <taxon>Cypriniformes</taxon>
        <taxon>Cyprinidae</taxon>
        <taxon>Labeoninae</taxon>
        <taxon>Labeonini</taxon>
        <taxon>Cirrhinus</taxon>
    </lineage>
</organism>
<evidence type="ECO:0000256" key="5">
    <source>
        <dbReference type="ARBA" id="ARBA00022617"/>
    </source>
</evidence>
<comment type="catalytic activity">
    <reaction evidence="15">
        <text>Fe(III)-heme b-[protein] + nitric oxide + H2O = Fe(II)-heme b-[protein] + nitrite + 2 H(+)</text>
        <dbReference type="Rhea" id="RHEA:77711"/>
        <dbReference type="Rhea" id="RHEA-COMP:18975"/>
        <dbReference type="Rhea" id="RHEA-COMP:18976"/>
        <dbReference type="ChEBI" id="CHEBI:15377"/>
        <dbReference type="ChEBI" id="CHEBI:15378"/>
        <dbReference type="ChEBI" id="CHEBI:16301"/>
        <dbReference type="ChEBI" id="CHEBI:16480"/>
        <dbReference type="ChEBI" id="CHEBI:55376"/>
        <dbReference type="ChEBI" id="CHEBI:60344"/>
    </reaction>
    <physiologicalReaction direction="right-to-left" evidence="15">
        <dbReference type="Rhea" id="RHEA:77713"/>
    </physiologicalReaction>
</comment>